<sequence>MERPMPELPAVDALHLRNPAALLLGQVSRELSPEDGMFHGNAEHYLSCGASAYNVISAALDLSGVRPRSMLDFGAGAGRVTRWLRAGHPQAAIATTDIRPRDIAFCQAAFGTRSWLSGIDIDRLSAPETYDLIWVGSVITHLSEENSLRLMRKLFSWLNPLGLLVVSLHGRFVQHRAAQFDHYGVGAGRWADIERDYAARGFGYADYPGQEGYGISLCSPAWMAAAAERVAGARVVLFSERAWDGHHDVVALQNRPVTGQSG</sequence>
<gene>
    <name evidence="2" type="ORF">CR165_21725</name>
</gene>
<dbReference type="Gene3D" id="3.40.50.150">
    <property type="entry name" value="Vaccinia Virus protein VP39"/>
    <property type="match status" value="1"/>
</dbReference>
<dbReference type="GO" id="GO:0008168">
    <property type="term" value="F:methyltransferase activity"/>
    <property type="evidence" value="ECO:0007669"/>
    <property type="project" value="UniProtKB-KW"/>
</dbReference>
<name>A0A2U1UYH6_9PROT</name>
<organism evidence="2 3">
    <name type="scientific">Teichococcus aestuarii</name>
    <dbReference type="NCBI Taxonomy" id="568898"/>
    <lineage>
        <taxon>Bacteria</taxon>
        <taxon>Pseudomonadati</taxon>
        <taxon>Pseudomonadota</taxon>
        <taxon>Alphaproteobacteria</taxon>
        <taxon>Acetobacterales</taxon>
        <taxon>Roseomonadaceae</taxon>
        <taxon>Roseomonas</taxon>
    </lineage>
</organism>
<keyword evidence="3" id="KW-1185">Reference proteome</keyword>
<accession>A0A2U1UYH6</accession>
<dbReference type="Proteomes" id="UP000245048">
    <property type="component" value="Unassembled WGS sequence"/>
</dbReference>
<dbReference type="InterPro" id="IPR013217">
    <property type="entry name" value="Methyltransf_12"/>
</dbReference>
<proteinExistence type="predicted"/>
<dbReference type="EMBL" id="PDOA01000026">
    <property type="protein sequence ID" value="PWC26706.1"/>
    <property type="molecule type" value="Genomic_DNA"/>
</dbReference>
<evidence type="ECO:0000313" key="3">
    <source>
        <dbReference type="Proteomes" id="UP000245048"/>
    </source>
</evidence>
<keyword evidence="2" id="KW-0489">Methyltransferase</keyword>
<dbReference type="AlphaFoldDB" id="A0A2U1UYH6"/>
<comment type="caution">
    <text evidence="2">The sequence shown here is derived from an EMBL/GenBank/DDBJ whole genome shotgun (WGS) entry which is preliminary data.</text>
</comment>
<dbReference type="OrthoDB" id="9811589at2"/>
<dbReference type="SUPFAM" id="SSF53335">
    <property type="entry name" value="S-adenosyl-L-methionine-dependent methyltransferases"/>
    <property type="match status" value="1"/>
</dbReference>
<feature type="domain" description="Methyltransferase type 12" evidence="1">
    <location>
        <begin position="71"/>
        <end position="164"/>
    </location>
</feature>
<dbReference type="GO" id="GO:0032259">
    <property type="term" value="P:methylation"/>
    <property type="evidence" value="ECO:0007669"/>
    <property type="project" value="UniProtKB-KW"/>
</dbReference>
<evidence type="ECO:0000259" key="1">
    <source>
        <dbReference type="Pfam" id="PF08242"/>
    </source>
</evidence>
<evidence type="ECO:0000313" key="2">
    <source>
        <dbReference type="EMBL" id="PWC26706.1"/>
    </source>
</evidence>
<protein>
    <submittedName>
        <fullName evidence="2">Methyltransferase type 12</fullName>
    </submittedName>
</protein>
<dbReference type="InterPro" id="IPR029063">
    <property type="entry name" value="SAM-dependent_MTases_sf"/>
</dbReference>
<dbReference type="Pfam" id="PF08242">
    <property type="entry name" value="Methyltransf_12"/>
    <property type="match status" value="1"/>
</dbReference>
<dbReference type="CDD" id="cd02440">
    <property type="entry name" value="AdoMet_MTases"/>
    <property type="match status" value="1"/>
</dbReference>
<reference evidence="3" key="1">
    <citation type="submission" date="2017-10" db="EMBL/GenBank/DDBJ databases">
        <authorList>
            <person name="Toshchakov S.V."/>
            <person name="Goeva M.A."/>
        </authorList>
    </citation>
    <scope>NUCLEOTIDE SEQUENCE [LARGE SCALE GENOMIC DNA]</scope>
    <source>
        <strain evidence="3">JR1/69-1-13</strain>
    </source>
</reference>
<keyword evidence="2" id="KW-0808">Transferase</keyword>